<name>B0CX67_LACBS</name>
<dbReference type="GeneID" id="6071955"/>
<reference evidence="1 2" key="1">
    <citation type="journal article" date="2008" name="Nature">
        <title>The genome of Laccaria bicolor provides insights into mycorrhizal symbiosis.</title>
        <authorList>
            <person name="Martin F."/>
            <person name="Aerts A."/>
            <person name="Ahren D."/>
            <person name="Brun A."/>
            <person name="Danchin E.G.J."/>
            <person name="Duchaussoy F."/>
            <person name="Gibon J."/>
            <person name="Kohler A."/>
            <person name="Lindquist E."/>
            <person name="Pereda V."/>
            <person name="Salamov A."/>
            <person name="Shapiro H.J."/>
            <person name="Wuyts J."/>
            <person name="Blaudez D."/>
            <person name="Buee M."/>
            <person name="Brokstein P."/>
            <person name="Canbaeck B."/>
            <person name="Cohen D."/>
            <person name="Courty P.E."/>
            <person name="Coutinho P.M."/>
            <person name="Delaruelle C."/>
            <person name="Detter J.C."/>
            <person name="Deveau A."/>
            <person name="DiFazio S."/>
            <person name="Duplessis S."/>
            <person name="Fraissinet-Tachet L."/>
            <person name="Lucic E."/>
            <person name="Frey-Klett P."/>
            <person name="Fourrey C."/>
            <person name="Feussner I."/>
            <person name="Gay G."/>
            <person name="Grimwood J."/>
            <person name="Hoegger P.J."/>
            <person name="Jain P."/>
            <person name="Kilaru S."/>
            <person name="Labbe J."/>
            <person name="Lin Y.C."/>
            <person name="Legue V."/>
            <person name="Le Tacon F."/>
            <person name="Marmeisse R."/>
            <person name="Melayah D."/>
            <person name="Montanini B."/>
            <person name="Muratet M."/>
            <person name="Nehls U."/>
            <person name="Niculita-Hirzel H."/>
            <person name="Oudot-Le Secq M.P."/>
            <person name="Peter M."/>
            <person name="Quesneville H."/>
            <person name="Rajashekar B."/>
            <person name="Reich M."/>
            <person name="Rouhier N."/>
            <person name="Schmutz J."/>
            <person name="Yin T."/>
            <person name="Chalot M."/>
            <person name="Henrissat B."/>
            <person name="Kuees U."/>
            <person name="Lucas S."/>
            <person name="Van de Peer Y."/>
            <person name="Podila G.K."/>
            <person name="Polle A."/>
            <person name="Pukkila P.J."/>
            <person name="Richardson P.M."/>
            <person name="Rouze P."/>
            <person name="Sanders I.R."/>
            <person name="Stajich J.E."/>
            <person name="Tunlid A."/>
            <person name="Tuskan G."/>
            <person name="Grigoriev I.V."/>
        </authorList>
    </citation>
    <scope>NUCLEOTIDE SEQUENCE [LARGE SCALE GENOMIC DNA]</scope>
    <source>
        <strain evidence="2">S238N-H82 / ATCC MYA-4686</strain>
    </source>
</reference>
<keyword evidence="2" id="KW-1185">Reference proteome</keyword>
<dbReference type="HOGENOM" id="CLU_2558659_0_0_1"/>
<gene>
    <name evidence="1" type="ORF">LACBIDRAFT_308780</name>
</gene>
<dbReference type="Proteomes" id="UP000001194">
    <property type="component" value="Unassembled WGS sequence"/>
</dbReference>
<evidence type="ECO:0000313" key="1">
    <source>
        <dbReference type="EMBL" id="EDR13199.1"/>
    </source>
</evidence>
<dbReference type="AlphaFoldDB" id="B0CX67"/>
<dbReference type="RefSeq" id="XP_001875697.1">
    <property type="nucleotide sequence ID" value="XM_001875662.1"/>
</dbReference>
<sequence length="82" mass="9223">MKVFFISDVDTAPCPPMLTNPGFVFLLASPLARCHSHQLHSLVGAFLGMGHRLDVGDQEIYWFEGVPPILFYISHFSETPQF</sequence>
<dbReference type="InParanoid" id="B0CX67"/>
<proteinExistence type="predicted"/>
<dbReference type="KEGG" id="lbc:LACBIDRAFT_308780"/>
<accession>B0CX67</accession>
<organism evidence="2">
    <name type="scientific">Laccaria bicolor (strain S238N-H82 / ATCC MYA-4686)</name>
    <name type="common">Bicoloured deceiver</name>
    <name type="synonym">Laccaria laccata var. bicolor</name>
    <dbReference type="NCBI Taxonomy" id="486041"/>
    <lineage>
        <taxon>Eukaryota</taxon>
        <taxon>Fungi</taxon>
        <taxon>Dikarya</taxon>
        <taxon>Basidiomycota</taxon>
        <taxon>Agaricomycotina</taxon>
        <taxon>Agaricomycetes</taxon>
        <taxon>Agaricomycetidae</taxon>
        <taxon>Agaricales</taxon>
        <taxon>Agaricineae</taxon>
        <taxon>Hydnangiaceae</taxon>
        <taxon>Laccaria</taxon>
    </lineage>
</organism>
<evidence type="ECO:0000313" key="2">
    <source>
        <dbReference type="Proteomes" id="UP000001194"/>
    </source>
</evidence>
<protein>
    <submittedName>
        <fullName evidence="1">Predicted protein</fullName>
    </submittedName>
</protein>
<dbReference type="EMBL" id="DS547093">
    <property type="protein sequence ID" value="EDR13199.1"/>
    <property type="molecule type" value="Genomic_DNA"/>
</dbReference>